<keyword evidence="3" id="KW-1185">Reference proteome</keyword>
<name>A0A3P7LJD5_DIBLA</name>
<organism evidence="2 3">
    <name type="scientific">Dibothriocephalus latus</name>
    <name type="common">Fish tapeworm</name>
    <name type="synonym">Diphyllobothrium latum</name>
    <dbReference type="NCBI Taxonomy" id="60516"/>
    <lineage>
        <taxon>Eukaryota</taxon>
        <taxon>Metazoa</taxon>
        <taxon>Spiralia</taxon>
        <taxon>Lophotrochozoa</taxon>
        <taxon>Platyhelminthes</taxon>
        <taxon>Cestoda</taxon>
        <taxon>Eucestoda</taxon>
        <taxon>Diphyllobothriidea</taxon>
        <taxon>Diphyllobothriidae</taxon>
        <taxon>Dibothriocephalus</taxon>
    </lineage>
</organism>
<accession>A0A3P7LJD5</accession>
<dbReference type="EMBL" id="UYRU01067660">
    <property type="protein sequence ID" value="VDN16944.1"/>
    <property type="molecule type" value="Genomic_DNA"/>
</dbReference>
<evidence type="ECO:0000313" key="2">
    <source>
        <dbReference type="EMBL" id="VDN16944.1"/>
    </source>
</evidence>
<dbReference type="InterPro" id="IPR055079">
    <property type="entry name" value="POP1_C"/>
</dbReference>
<protein>
    <recommendedName>
        <fullName evidence="1">POP1 C-terminal domain-containing protein</fullName>
    </recommendedName>
</protein>
<evidence type="ECO:0000259" key="1">
    <source>
        <dbReference type="Pfam" id="PF22770"/>
    </source>
</evidence>
<evidence type="ECO:0000313" key="3">
    <source>
        <dbReference type="Proteomes" id="UP000281553"/>
    </source>
</evidence>
<proteinExistence type="predicted"/>
<dbReference type="Proteomes" id="UP000281553">
    <property type="component" value="Unassembled WGS sequence"/>
</dbReference>
<sequence length="149" mass="15698">MPALAGLSDVTDGGLPRREGLPVSLAAGYLVKLEVLGRGIPEPRSVLYAPRSKKDVEEARAGNLTLTKTESPGGDFLALGYVDEGAYSFSHGVSIGLGFLSLAAVASVNSARTMSSQSLHEPLPERFNVILFKNARSSLLQCAKLSLVI</sequence>
<gene>
    <name evidence="2" type="ORF">DILT_LOCUS12775</name>
</gene>
<dbReference type="AlphaFoldDB" id="A0A3P7LJD5"/>
<dbReference type="Pfam" id="PF22770">
    <property type="entry name" value="POP1_C"/>
    <property type="match status" value="1"/>
</dbReference>
<feature type="domain" description="POP1 C-terminal" evidence="1">
    <location>
        <begin position="79"/>
        <end position="148"/>
    </location>
</feature>
<dbReference type="OrthoDB" id="442863at2759"/>
<reference evidence="2 3" key="1">
    <citation type="submission" date="2018-11" db="EMBL/GenBank/DDBJ databases">
        <authorList>
            <consortium name="Pathogen Informatics"/>
        </authorList>
    </citation>
    <scope>NUCLEOTIDE SEQUENCE [LARGE SCALE GENOMIC DNA]</scope>
</reference>